<dbReference type="RefSeq" id="WP_310900225.1">
    <property type="nucleotide sequence ID" value="NZ_JAMQOS010000003.1"/>
</dbReference>
<keyword evidence="4" id="KW-1185">Reference proteome</keyword>
<gene>
    <name evidence="3" type="ORF">NDI86_09670</name>
</gene>
<dbReference type="NCBIfam" id="TIGR04354">
    <property type="entry name" value="amphi-Trp"/>
    <property type="match status" value="1"/>
</dbReference>
<evidence type="ECO:0000313" key="4">
    <source>
        <dbReference type="Proteomes" id="UP001268864"/>
    </source>
</evidence>
<sequence>MADTTSHETELTRAETAEFLRAIADELDAERERIRVAIGNKRVQLSPPERIATEATVTERSRRLRKDVEELELRFKWTPTKATAEAAADGGTAGNDGRSE</sequence>
<dbReference type="EMBL" id="JAMQOS010000003">
    <property type="protein sequence ID" value="MDS0282391.1"/>
    <property type="molecule type" value="Genomic_DNA"/>
</dbReference>
<dbReference type="Pfam" id="PF20068">
    <property type="entry name" value="Amphi-Trp"/>
    <property type="match status" value="1"/>
</dbReference>
<dbReference type="InterPro" id="IPR027598">
    <property type="entry name" value="Amphi-Trp_dom"/>
</dbReference>
<feature type="region of interest" description="Disordered" evidence="1">
    <location>
        <begin position="81"/>
        <end position="100"/>
    </location>
</feature>
<dbReference type="Proteomes" id="UP001268864">
    <property type="component" value="Unassembled WGS sequence"/>
</dbReference>
<protein>
    <submittedName>
        <fullName evidence="3">Amphi-Trp domain-containing protein</fullName>
    </submittedName>
</protein>
<feature type="domain" description="Amphi-Trp" evidence="2">
    <location>
        <begin position="6"/>
        <end position="85"/>
    </location>
</feature>
<accession>A0ABU2FNQ4</accession>
<proteinExistence type="predicted"/>
<evidence type="ECO:0000259" key="2">
    <source>
        <dbReference type="Pfam" id="PF20068"/>
    </source>
</evidence>
<organism evidence="3 4">
    <name type="scientific">Haloarcula onubensis</name>
    <dbReference type="NCBI Taxonomy" id="2950539"/>
    <lineage>
        <taxon>Archaea</taxon>
        <taxon>Methanobacteriati</taxon>
        <taxon>Methanobacteriota</taxon>
        <taxon>Stenosarchaea group</taxon>
        <taxon>Halobacteria</taxon>
        <taxon>Halobacteriales</taxon>
        <taxon>Haloarculaceae</taxon>
        <taxon>Haloarcula</taxon>
    </lineage>
</organism>
<feature type="compositionally biased region" description="Low complexity" evidence="1">
    <location>
        <begin position="81"/>
        <end position="90"/>
    </location>
</feature>
<name>A0ABU2FNQ4_9EURY</name>
<evidence type="ECO:0000313" key="3">
    <source>
        <dbReference type="EMBL" id="MDS0282391.1"/>
    </source>
</evidence>
<evidence type="ECO:0000256" key="1">
    <source>
        <dbReference type="SAM" id="MobiDB-lite"/>
    </source>
</evidence>
<comment type="caution">
    <text evidence="3">The sequence shown here is derived from an EMBL/GenBank/DDBJ whole genome shotgun (WGS) entry which is preliminary data.</text>
</comment>
<reference evidence="3 4" key="1">
    <citation type="submission" date="2022-06" db="EMBL/GenBank/DDBJ databases">
        <title>Halomicroarcula sp. a new haloarchaeum isolate from saline soil.</title>
        <authorList>
            <person name="Strakova D."/>
            <person name="Galisteo C."/>
            <person name="Sanchez-Porro C."/>
            <person name="Ventosa A."/>
        </authorList>
    </citation>
    <scope>NUCLEOTIDE SEQUENCE [LARGE SCALE GENOMIC DNA]</scope>
    <source>
        <strain evidence="3 4">S3CR25-11</strain>
    </source>
</reference>